<reference evidence="1 2" key="1">
    <citation type="submission" date="2023-02" db="EMBL/GenBank/DDBJ databases">
        <title>LHISI_Scaffold_Assembly.</title>
        <authorList>
            <person name="Stuart O.P."/>
            <person name="Cleave R."/>
            <person name="Magrath M.J.L."/>
            <person name="Mikheyev A.S."/>
        </authorList>
    </citation>
    <scope>NUCLEOTIDE SEQUENCE [LARGE SCALE GENOMIC DNA]</scope>
    <source>
        <strain evidence="1">Daus_M_001</strain>
        <tissue evidence="1">Leg muscle</tissue>
    </source>
</reference>
<dbReference type="EMBL" id="JARBHB010000005">
    <property type="protein sequence ID" value="KAJ8882400.1"/>
    <property type="molecule type" value="Genomic_DNA"/>
</dbReference>
<feature type="non-terminal residue" evidence="1">
    <location>
        <position position="150"/>
    </location>
</feature>
<accession>A0ABQ9HDT3</accession>
<keyword evidence="2" id="KW-1185">Reference proteome</keyword>
<evidence type="ECO:0000313" key="2">
    <source>
        <dbReference type="Proteomes" id="UP001159363"/>
    </source>
</evidence>
<organism evidence="1 2">
    <name type="scientific">Dryococelus australis</name>
    <dbReference type="NCBI Taxonomy" id="614101"/>
    <lineage>
        <taxon>Eukaryota</taxon>
        <taxon>Metazoa</taxon>
        <taxon>Ecdysozoa</taxon>
        <taxon>Arthropoda</taxon>
        <taxon>Hexapoda</taxon>
        <taxon>Insecta</taxon>
        <taxon>Pterygota</taxon>
        <taxon>Neoptera</taxon>
        <taxon>Polyneoptera</taxon>
        <taxon>Phasmatodea</taxon>
        <taxon>Verophasmatodea</taxon>
        <taxon>Anareolatae</taxon>
        <taxon>Phasmatidae</taxon>
        <taxon>Eurycanthinae</taxon>
        <taxon>Dryococelus</taxon>
    </lineage>
</organism>
<protein>
    <submittedName>
        <fullName evidence="1">Uncharacterized protein</fullName>
    </submittedName>
</protein>
<name>A0ABQ9HDT3_9NEOP</name>
<gene>
    <name evidence="1" type="ORF">PR048_014208</name>
</gene>
<comment type="caution">
    <text evidence="1">The sequence shown here is derived from an EMBL/GenBank/DDBJ whole genome shotgun (WGS) entry which is preliminary data.</text>
</comment>
<sequence length="150" mass="17376">MTGRVDGLQKKVRENYSSGIFIHSCAYRFNLLILQSLNVICCKIFLKHQAGIQIKTDKIIKHSPRKLCLFKIILKGITFIRLSGIAQIVFFNSYHPSNKFICRTPFFLTENNRDMHKKLPETIQTIKSWTVLCEQKLLLALKQKKSSCSE</sequence>
<evidence type="ECO:0000313" key="1">
    <source>
        <dbReference type="EMBL" id="KAJ8882400.1"/>
    </source>
</evidence>
<proteinExistence type="predicted"/>
<dbReference type="Proteomes" id="UP001159363">
    <property type="component" value="Chromosome 4"/>
</dbReference>